<accession>D0MIX8</accession>
<dbReference type="RefSeq" id="WP_012844047.1">
    <property type="nucleotide sequence ID" value="NC_013501.1"/>
</dbReference>
<reference evidence="7 8" key="1">
    <citation type="journal article" date="2009" name="Stand. Genomic Sci.">
        <title>Complete genome sequence of Rhodothermus marinus type strain (R-10).</title>
        <authorList>
            <person name="Nolan M."/>
            <person name="Tindall B.J."/>
            <person name="Pomrenke H."/>
            <person name="Lapidus A."/>
            <person name="Copeland A."/>
            <person name="Glavina Del Rio T."/>
            <person name="Lucas S."/>
            <person name="Chen F."/>
            <person name="Tice H."/>
            <person name="Cheng J.F."/>
            <person name="Saunders E."/>
            <person name="Han C."/>
            <person name="Bruce D."/>
            <person name="Goodwin L."/>
            <person name="Chain P."/>
            <person name="Pitluck S."/>
            <person name="Ovchinikova G."/>
            <person name="Pati A."/>
            <person name="Ivanova N."/>
            <person name="Mavromatis K."/>
            <person name="Chen A."/>
            <person name="Palaniappan K."/>
            <person name="Land M."/>
            <person name="Hauser L."/>
            <person name="Chang Y.J."/>
            <person name="Jeffries C.D."/>
            <person name="Brettin T."/>
            <person name="Goker M."/>
            <person name="Bristow J."/>
            <person name="Eisen J.A."/>
            <person name="Markowitz V."/>
            <person name="Hugenholtz P."/>
            <person name="Kyrpides N.C."/>
            <person name="Klenk H.P."/>
            <person name="Detter J.C."/>
        </authorList>
    </citation>
    <scope>NUCLEOTIDE SEQUENCE [LARGE SCALE GENOMIC DNA]</scope>
    <source>
        <strain evidence="8">ATCC 43812 / DSM 4252 / R-10</strain>
    </source>
</reference>
<keyword evidence="4" id="KW-0786">Thiamine pyrophosphate</keyword>
<dbReference type="GO" id="GO:0016624">
    <property type="term" value="F:oxidoreductase activity, acting on the aldehyde or oxo group of donors, disulfide as acceptor"/>
    <property type="evidence" value="ECO:0007669"/>
    <property type="project" value="InterPro"/>
</dbReference>
<dbReference type="SUPFAM" id="SSF52518">
    <property type="entry name" value="Thiamin diphosphate-binding fold (THDP-binding)"/>
    <property type="match status" value="2"/>
</dbReference>
<dbReference type="Pfam" id="PF02779">
    <property type="entry name" value="Transket_pyr"/>
    <property type="match status" value="1"/>
</dbReference>
<dbReference type="CDD" id="cd02000">
    <property type="entry name" value="TPP_E1_PDC_ADC_BCADC"/>
    <property type="match status" value="1"/>
</dbReference>
<comment type="cofactor">
    <cofactor evidence="1">
        <name>thiamine diphosphate</name>
        <dbReference type="ChEBI" id="CHEBI:58937"/>
    </cofactor>
</comment>
<dbReference type="Proteomes" id="UP000002221">
    <property type="component" value="Chromosome"/>
</dbReference>
<keyword evidence="3" id="KW-0560">Oxidoreductase</keyword>
<dbReference type="STRING" id="518766.Rmar_1549"/>
<dbReference type="InterPro" id="IPR029061">
    <property type="entry name" value="THDP-binding"/>
</dbReference>
<feature type="region of interest" description="Disordered" evidence="5">
    <location>
        <begin position="358"/>
        <end position="386"/>
    </location>
</feature>
<dbReference type="Gene3D" id="3.40.50.970">
    <property type="match status" value="2"/>
</dbReference>
<dbReference type="PANTHER" id="PTHR43257">
    <property type="entry name" value="PYRUVATE DEHYDROGENASE E1 COMPONENT BETA SUBUNIT"/>
    <property type="match status" value="1"/>
</dbReference>
<sequence>MGEKKRAATTRRKTRRSLPATTPDAAFDWLRVARLVLTSRYLDDLEETRLLPERRVRYQFSAKGHELAQVLLGQLLTHPKDGVSTYYRSRPLMLALGVSPEEALAASLGKAGAYSDGRDVGVVCNLPGRNGPTVLPMAGDVGSQYTPGVGWAQAICYRRDVLREEAYRGALAVVHGGEGSVATNGFWAALNIATTLRLPVLFYIEDNGYAISVPRELQTPGGNISKNLASFQNLQVLDGDGARPEEAARLLHEAVQRVRSGEGPVLLRLTMPRLSGHSGHDNQAYKPPEVLEAERARDPLPALRAFLVPAVLSPEAWAELEAEVAREVEAALEAALARPDPDPSRVTRYVFAEVGPDGTPELQQAGGMAPEGVTLPKGTDRPRPEPPRINMVEAIRRTLAHELRINPRVVVFGEDVGKKGGVHTATLGLQEAFGEARVFDTSLSEEGIVGRAVGMALAGLMPVAEIQFRKYADPATEQLNNCGTIRWRTANRFAAPIVVRMPGGFARVGDPWHSVSDEVRWVHAIGWQVAYPSNAEDAVGLLRAAMRALDPTIFFEHRLLLDHPAARRPYPGDDYVLPFGRARIVRSGEALTVVTWGAMVHRCEEAAEAAGVDAEIIDLRTLRPWDRTAVLHSVQKTNRCLIVHEDTLTAGFGAEIAAVLARDAFTYLDAPVERLAVPDIPIPYNPQLLEATVPEVAQIAEAMQALVAF</sequence>
<evidence type="ECO:0000256" key="3">
    <source>
        <dbReference type="ARBA" id="ARBA00023002"/>
    </source>
</evidence>
<evidence type="ECO:0000259" key="6">
    <source>
        <dbReference type="SMART" id="SM00861"/>
    </source>
</evidence>
<keyword evidence="8" id="KW-1185">Reference proteome</keyword>
<dbReference type="InterPro" id="IPR005475">
    <property type="entry name" value="Transketolase-like_Pyr-bd"/>
</dbReference>
<dbReference type="FunFam" id="3.40.50.920:FF:000001">
    <property type="entry name" value="Pyruvate dehydrogenase E1 beta subunit"/>
    <property type="match status" value="1"/>
</dbReference>
<evidence type="ECO:0000256" key="2">
    <source>
        <dbReference type="ARBA" id="ARBA00003906"/>
    </source>
</evidence>
<dbReference type="InterPro" id="IPR033248">
    <property type="entry name" value="Transketolase_C"/>
</dbReference>
<dbReference type="Pfam" id="PF00676">
    <property type="entry name" value="E1_dh"/>
    <property type="match status" value="1"/>
</dbReference>
<evidence type="ECO:0000256" key="1">
    <source>
        <dbReference type="ARBA" id="ARBA00001964"/>
    </source>
</evidence>
<dbReference type="HOGENOM" id="CLU_012907_2_1_10"/>
<dbReference type="InterPro" id="IPR001017">
    <property type="entry name" value="DH_E1"/>
</dbReference>
<dbReference type="eggNOG" id="COG1071">
    <property type="taxonomic scope" value="Bacteria"/>
</dbReference>
<evidence type="ECO:0000313" key="8">
    <source>
        <dbReference type="Proteomes" id="UP000002221"/>
    </source>
</evidence>
<protein>
    <submittedName>
        <fullName evidence="7">Transketolase domain protein</fullName>
    </submittedName>
</protein>
<proteinExistence type="predicted"/>
<dbReference type="EMBL" id="CP001807">
    <property type="protein sequence ID" value="ACY48436.1"/>
    <property type="molecule type" value="Genomic_DNA"/>
</dbReference>
<name>D0MIX8_RHOM4</name>
<dbReference type="PANTHER" id="PTHR43257:SF2">
    <property type="entry name" value="PYRUVATE DEHYDROGENASE E1 COMPONENT SUBUNIT BETA"/>
    <property type="match status" value="1"/>
</dbReference>
<evidence type="ECO:0000256" key="5">
    <source>
        <dbReference type="SAM" id="MobiDB-lite"/>
    </source>
</evidence>
<evidence type="ECO:0000313" key="7">
    <source>
        <dbReference type="EMBL" id="ACY48436.1"/>
    </source>
</evidence>
<comment type="function">
    <text evidence="2">E1 component of the 2-oxoglutarate dehydrogenase (OGDH) complex which catalyzes the decarboxylation of 2-oxoglutarate, the first step in the conversion of 2-oxoglutarate to succinyl-CoA and CO(2).</text>
</comment>
<feature type="domain" description="Transketolase-like pyrimidine-binding" evidence="6">
    <location>
        <begin position="389"/>
        <end position="563"/>
    </location>
</feature>
<gene>
    <name evidence="7" type="ordered locus">Rmar_1549</name>
</gene>
<dbReference type="InterPro" id="IPR009014">
    <property type="entry name" value="Transketo_C/PFOR_II"/>
</dbReference>
<organism evidence="7 8">
    <name type="scientific">Rhodothermus marinus (strain ATCC 43812 / DSM 4252 / R-10)</name>
    <name type="common">Rhodothermus obamensis</name>
    <dbReference type="NCBI Taxonomy" id="518766"/>
    <lineage>
        <taxon>Bacteria</taxon>
        <taxon>Pseudomonadati</taxon>
        <taxon>Rhodothermota</taxon>
        <taxon>Rhodothermia</taxon>
        <taxon>Rhodothermales</taxon>
        <taxon>Rhodothermaceae</taxon>
        <taxon>Rhodothermus</taxon>
    </lineage>
</organism>
<dbReference type="Pfam" id="PF02780">
    <property type="entry name" value="Transketolase_C"/>
    <property type="match status" value="1"/>
</dbReference>
<dbReference type="SMART" id="SM00861">
    <property type="entry name" value="Transket_pyr"/>
    <property type="match status" value="1"/>
</dbReference>
<dbReference type="SUPFAM" id="SSF52922">
    <property type="entry name" value="TK C-terminal domain-like"/>
    <property type="match status" value="1"/>
</dbReference>
<dbReference type="Gene3D" id="3.40.50.920">
    <property type="match status" value="1"/>
</dbReference>
<dbReference type="AlphaFoldDB" id="D0MIX8"/>
<dbReference type="KEGG" id="rmr:Rmar_1549"/>
<dbReference type="eggNOG" id="COG0022">
    <property type="taxonomic scope" value="Bacteria"/>
</dbReference>
<evidence type="ECO:0000256" key="4">
    <source>
        <dbReference type="ARBA" id="ARBA00023052"/>
    </source>
</evidence>